<protein>
    <submittedName>
        <fullName evidence="1">Uncharacterized protein</fullName>
    </submittedName>
</protein>
<evidence type="ECO:0000313" key="2">
    <source>
        <dbReference type="Proteomes" id="UP000765509"/>
    </source>
</evidence>
<name>A0A9Q3JEQ7_9BASI</name>
<evidence type="ECO:0000313" key="1">
    <source>
        <dbReference type="EMBL" id="MBW0560290.1"/>
    </source>
</evidence>
<reference evidence="1" key="1">
    <citation type="submission" date="2021-03" db="EMBL/GenBank/DDBJ databases">
        <title>Draft genome sequence of rust myrtle Austropuccinia psidii MF-1, a brazilian biotype.</title>
        <authorList>
            <person name="Quecine M.C."/>
            <person name="Pachon D.M.R."/>
            <person name="Bonatelli M.L."/>
            <person name="Correr F.H."/>
            <person name="Franceschini L.M."/>
            <person name="Leite T.F."/>
            <person name="Margarido G.R.A."/>
            <person name="Almeida C.A."/>
            <person name="Ferrarezi J.A."/>
            <person name="Labate C.A."/>
        </authorList>
    </citation>
    <scope>NUCLEOTIDE SEQUENCE</scope>
    <source>
        <strain evidence="1">MF-1</strain>
    </source>
</reference>
<comment type="caution">
    <text evidence="1">The sequence shown here is derived from an EMBL/GenBank/DDBJ whole genome shotgun (WGS) entry which is preliminary data.</text>
</comment>
<dbReference type="Proteomes" id="UP000765509">
    <property type="component" value="Unassembled WGS sequence"/>
</dbReference>
<dbReference type="EMBL" id="AVOT02069360">
    <property type="protein sequence ID" value="MBW0560290.1"/>
    <property type="molecule type" value="Genomic_DNA"/>
</dbReference>
<gene>
    <name evidence="1" type="ORF">O181_100005</name>
</gene>
<proteinExistence type="predicted"/>
<organism evidence="1 2">
    <name type="scientific">Austropuccinia psidii MF-1</name>
    <dbReference type="NCBI Taxonomy" id="1389203"/>
    <lineage>
        <taxon>Eukaryota</taxon>
        <taxon>Fungi</taxon>
        <taxon>Dikarya</taxon>
        <taxon>Basidiomycota</taxon>
        <taxon>Pucciniomycotina</taxon>
        <taxon>Pucciniomycetes</taxon>
        <taxon>Pucciniales</taxon>
        <taxon>Sphaerophragmiaceae</taxon>
        <taxon>Austropuccinia</taxon>
    </lineage>
</organism>
<sequence>MSGGMPPYMTPGCLLFLTHTCLHFSRIPTLHTQILTPVQDPNFVQANPYACTGSQQFKPLLPPGKAPKDSKNSLRQYRLLMLHTQIFTLLQVPNNSNNSLCRFRLSMRHR</sequence>
<accession>A0A9Q3JEQ7</accession>
<dbReference type="AlphaFoldDB" id="A0A9Q3JEQ7"/>
<keyword evidence="2" id="KW-1185">Reference proteome</keyword>